<evidence type="ECO:0000256" key="6">
    <source>
        <dbReference type="ARBA" id="ARBA00023235"/>
    </source>
</evidence>
<accession>A0A7Y7WL65</accession>
<evidence type="ECO:0000256" key="2">
    <source>
        <dbReference type="ARBA" id="ARBA00006604"/>
    </source>
</evidence>
<dbReference type="NCBIfam" id="NF001211">
    <property type="entry name" value="PRK00179.1"/>
    <property type="match status" value="1"/>
</dbReference>
<evidence type="ECO:0000256" key="4">
    <source>
        <dbReference type="ARBA" id="ARBA00022490"/>
    </source>
</evidence>
<keyword evidence="4 8" id="KW-0963">Cytoplasm</keyword>
<comment type="caution">
    <text evidence="10">The sequence shown here is derived from an EMBL/GenBank/DDBJ whole genome shotgun (WGS) entry which is preliminary data.</text>
</comment>
<organism evidence="10 11">
    <name type="scientific">Pseudomonas gingeri</name>
    <dbReference type="NCBI Taxonomy" id="117681"/>
    <lineage>
        <taxon>Bacteria</taxon>
        <taxon>Pseudomonadati</taxon>
        <taxon>Pseudomonadota</taxon>
        <taxon>Gammaproteobacteria</taxon>
        <taxon>Pseudomonadales</taxon>
        <taxon>Pseudomonadaceae</taxon>
        <taxon>Pseudomonas</taxon>
    </lineage>
</organism>
<dbReference type="PROSITE" id="PS51463">
    <property type="entry name" value="P_GLUCOSE_ISOMERASE_3"/>
    <property type="match status" value="1"/>
</dbReference>
<dbReference type="InterPro" id="IPR018189">
    <property type="entry name" value="Phosphoglucose_isomerase_CS"/>
</dbReference>
<comment type="catalytic activity">
    <reaction evidence="7 8 9">
        <text>alpha-D-glucose 6-phosphate = beta-D-fructose 6-phosphate</text>
        <dbReference type="Rhea" id="RHEA:11816"/>
        <dbReference type="ChEBI" id="CHEBI:57634"/>
        <dbReference type="ChEBI" id="CHEBI:58225"/>
        <dbReference type="EC" id="5.3.1.9"/>
    </reaction>
</comment>
<keyword evidence="3 8" id="KW-0312">Gluconeogenesis</keyword>
<dbReference type="CDD" id="cd05016">
    <property type="entry name" value="SIS_PGI_2"/>
    <property type="match status" value="1"/>
</dbReference>
<dbReference type="Gene3D" id="3.40.50.10490">
    <property type="entry name" value="Glucose-6-phosphate isomerase like protein, domain 1"/>
    <property type="match status" value="2"/>
</dbReference>
<dbReference type="GO" id="GO:0005829">
    <property type="term" value="C:cytosol"/>
    <property type="evidence" value="ECO:0007669"/>
    <property type="project" value="TreeGrafter"/>
</dbReference>
<dbReference type="UniPathway" id="UPA00109">
    <property type="reaction ID" value="UER00181"/>
</dbReference>
<dbReference type="Proteomes" id="UP000582981">
    <property type="component" value="Unassembled WGS sequence"/>
</dbReference>
<evidence type="ECO:0000256" key="5">
    <source>
        <dbReference type="ARBA" id="ARBA00023152"/>
    </source>
</evidence>
<proteinExistence type="inferred from homology"/>
<dbReference type="EMBL" id="JACAPU010000043">
    <property type="protein sequence ID" value="NWB50424.1"/>
    <property type="molecule type" value="Genomic_DNA"/>
</dbReference>
<dbReference type="Pfam" id="PF00342">
    <property type="entry name" value="PGI"/>
    <property type="match status" value="1"/>
</dbReference>
<dbReference type="HAMAP" id="MF_00473">
    <property type="entry name" value="G6P_isomerase"/>
    <property type="match status" value="1"/>
</dbReference>
<comment type="pathway">
    <text evidence="1 8 9">Carbohydrate degradation; glycolysis; D-glyceraldehyde 3-phosphate and glycerone phosphate from D-glucose: step 2/4.</text>
</comment>
<gene>
    <name evidence="8 10" type="primary">pgi</name>
    <name evidence="10" type="ORF">HX829_28535</name>
</gene>
<reference evidence="10 11" key="1">
    <citation type="submission" date="2020-04" db="EMBL/GenBank/DDBJ databases">
        <title>Molecular characterization of pseudomonads from Agaricus bisporus reveal novel blotch 2 pathogens in Western Europe.</title>
        <authorList>
            <person name="Taparia T."/>
            <person name="Krijger M."/>
            <person name="Haynes E."/>
            <person name="Elpinstone J.G."/>
            <person name="Noble R."/>
            <person name="Van Der Wolf J."/>
        </authorList>
    </citation>
    <scope>NUCLEOTIDE SEQUENCE [LARGE SCALE GENOMIC DNA]</scope>
    <source>
        <strain evidence="10 11">F1001</strain>
    </source>
</reference>
<feature type="active site" evidence="8">
    <location>
        <position position="512"/>
    </location>
</feature>
<name>A0A7Y7WL65_9PSED</name>
<keyword evidence="6 8" id="KW-0413">Isomerase</keyword>
<evidence type="ECO:0000313" key="11">
    <source>
        <dbReference type="Proteomes" id="UP000582981"/>
    </source>
</evidence>
<evidence type="ECO:0000313" key="10">
    <source>
        <dbReference type="EMBL" id="NWB50424.1"/>
    </source>
</evidence>
<dbReference type="GO" id="GO:0004347">
    <property type="term" value="F:glucose-6-phosphate isomerase activity"/>
    <property type="evidence" value="ECO:0007669"/>
    <property type="project" value="UniProtKB-UniRule"/>
</dbReference>
<dbReference type="GO" id="GO:0006096">
    <property type="term" value="P:glycolytic process"/>
    <property type="evidence" value="ECO:0007669"/>
    <property type="project" value="UniProtKB-UniRule"/>
</dbReference>
<dbReference type="FunFam" id="3.40.50.10490:FF:000018">
    <property type="entry name" value="Glucose-6-phosphate isomerase"/>
    <property type="match status" value="1"/>
</dbReference>
<evidence type="ECO:0000256" key="1">
    <source>
        <dbReference type="ARBA" id="ARBA00004926"/>
    </source>
</evidence>
<dbReference type="RefSeq" id="WP_177145555.1">
    <property type="nucleotide sequence ID" value="NZ_JACAPU010000043.1"/>
</dbReference>
<dbReference type="EC" id="5.3.1.9" evidence="8"/>
<dbReference type="AlphaFoldDB" id="A0A7Y7WL65"/>
<dbReference type="GO" id="GO:0006094">
    <property type="term" value="P:gluconeogenesis"/>
    <property type="evidence" value="ECO:0007669"/>
    <property type="project" value="UniProtKB-UniRule"/>
</dbReference>
<dbReference type="SUPFAM" id="SSF53697">
    <property type="entry name" value="SIS domain"/>
    <property type="match status" value="1"/>
</dbReference>
<dbReference type="InterPro" id="IPR046348">
    <property type="entry name" value="SIS_dom_sf"/>
</dbReference>
<comment type="function">
    <text evidence="8">Catalyzes the reversible isomerization of glucose-6-phosphate to fructose-6-phosphate.</text>
</comment>
<comment type="pathway">
    <text evidence="8">Carbohydrate biosynthesis; gluconeogenesis.</text>
</comment>
<evidence type="ECO:0000256" key="9">
    <source>
        <dbReference type="RuleBase" id="RU000612"/>
    </source>
</evidence>
<feature type="active site" description="Proton donor" evidence="8">
    <location>
        <position position="361"/>
    </location>
</feature>
<dbReference type="PROSITE" id="PS00174">
    <property type="entry name" value="P_GLUCOSE_ISOMERASE_2"/>
    <property type="match status" value="1"/>
</dbReference>
<protein>
    <recommendedName>
        <fullName evidence="8">Glucose-6-phosphate isomerase</fullName>
        <shortName evidence="8">GPI</shortName>
        <ecNumber evidence="8">5.3.1.9</ecNumber>
    </recommendedName>
    <alternativeName>
        <fullName evidence="8">Phosphoglucose isomerase</fullName>
        <shortName evidence="8">PGI</shortName>
    </alternativeName>
    <alternativeName>
        <fullName evidence="8">Phosphohexose isomerase</fullName>
        <shortName evidence="8">PHI</shortName>
    </alternativeName>
</protein>
<dbReference type="UniPathway" id="UPA00138"/>
<dbReference type="CDD" id="cd05015">
    <property type="entry name" value="SIS_PGI_1"/>
    <property type="match status" value="1"/>
</dbReference>
<dbReference type="PRINTS" id="PR00662">
    <property type="entry name" value="G6PISOMERASE"/>
</dbReference>
<comment type="subcellular location">
    <subcellularLocation>
        <location evidence="8">Cytoplasm</location>
    </subcellularLocation>
</comment>
<dbReference type="Gene3D" id="1.10.1390.10">
    <property type="match status" value="1"/>
</dbReference>
<dbReference type="InterPro" id="IPR023096">
    <property type="entry name" value="G6P_Isomerase_C"/>
</dbReference>
<evidence type="ECO:0000256" key="7">
    <source>
        <dbReference type="ARBA" id="ARBA00029321"/>
    </source>
</evidence>
<feature type="active site" evidence="8">
    <location>
        <position position="392"/>
    </location>
</feature>
<dbReference type="InterPro" id="IPR035476">
    <property type="entry name" value="SIS_PGI_1"/>
</dbReference>
<dbReference type="GO" id="GO:0048029">
    <property type="term" value="F:monosaccharide binding"/>
    <property type="evidence" value="ECO:0007669"/>
    <property type="project" value="TreeGrafter"/>
</dbReference>
<comment type="similarity">
    <text evidence="2 8 9">Belongs to the GPI family.</text>
</comment>
<dbReference type="PANTHER" id="PTHR11469:SF1">
    <property type="entry name" value="GLUCOSE-6-PHOSPHATE ISOMERASE"/>
    <property type="match status" value="1"/>
</dbReference>
<dbReference type="InterPro" id="IPR001672">
    <property type="entry name" value="G6P_Isomerase"/>
</dbReference>
<keyword evidence="5 8" id="KW-0324">Glycolysis</keyword>
<dbReference type="InterPro" id="IPR035482">
    <property type="entry name" value="SIS_PGI_2"/>
</dbReference>
<evidence type="ECO:0000256" key="8">
    <source>
        <dbReference type="HAMAP-Rule" id="MF_00473"/>
    </source>
</evidence>
<dbReference type="GO" id="GO:0051156">
    <property type="term" value="P:glucose 6-phosphate metabolic process"/>
    <property type="evidence" value="ECO:0007669"/>
    <property type="project" value="TreeGrafter"/>
</dbReference>
<sequence length="551" mass="61640">MRESKAVCSSSLTQCPAWKALQMHFQAVHTLHLRQLFDDDPSRGERFSAQACGLYLDYSKNRITDETLDLLLQLAEARGLRERIEAMFTGEKINVTEQRAVLHVALRAPRSEQIVVDGIDVVQEVHAVLDKMADFAHKIRAGEWLGFTGRPIRNVVNIGIGGSDLGPVMAYEALRHYSQRDLTFRFVSNVDGTDFAEATRDLDPAETLFIVCSKTFKTLETLTNAQTARTWLLGKLGDERAITRHFVAVSTNAEAVAQFGIDTQHMFGLWDWDGGRYSMDSAIGLSTMVAVGAENFRAMLSGFHAMDQHFRSTPFEHNLPVLMGLLAVWYNNFFAAQTVAVLPYEQYLKRFPAYLQQLTMESNGKQVTREGARVDYPTGPVYWGEPGTNGQHSFYQLIHQGTQLVPCDFIGFCQALNSLPPHHDLLMANLFAQTEALAFGRTEAEVKATGIPDWQVPHRIFEGNHPSNTLLAERLTPQTLGSLIALYEHSVFTQGAIWNIDSFDQWGVELGKSMAQKTLAELTADADPLLTHDSSTNALIRRYRALRQGQS</sequence>
<evidence type="ECO:0000256" key="3">
    <source>
        <dbReference type="ARBA" id="ARBA00022432"/>
    </source>
</evidence>
<dbReference type="PANTHER" id="PTHR11469">
    <property type="entry name" value="GLUCOSE-6-PHOSPHATE ISOMERASE"/>
    <property type="match status" value="1"/>
</dbReference>
<dbReference type="GO" id="GO:0097367">
    <property type="term" value="F:carbohydrate derivative binding"/>
    <property type="evidence" value="ECO:0007669"/>
    <property type="project" value="InterPro"/>
</dbReference>